<dbReference type="VEuPathDB" id="CryptoDB:Cvel_7961"/>
<gene>
    <name evidence="2" type="ORF">Cvel_7961</name>
</gene>
<dbReference type="EMBL" id="CDMZ01003495">
    <property type="protein sequence ID" value="CEM46575.1"/>
    <property type="molecule type" value="Genomic_DNA"/>
</dbReference>
<sequence>MTVVSPFSVGWTVRDSLKPMETAATDASTQQELSVYINDEAIRTFVTKKLDAEDVQGLKASSTADSEHCRLAPVPFESTRQIANFYFLTSTLAIGHGHREALIRLFGRSSSATTGFAVCNLWRDCPDHSLDRPYLHSFLERCREPEKEPHLLHLTLFGKERPTTPLPEEAAYWETADDLAGDYLKLLTEIVTGLEKRDCADFFKFAEKVKQSSQGSTSVNPLIEAVISTFPSYRDTAFWRGREVWFLKKAQLLAHDLYKHLPVEFPFSDLQRELCIFADNAIPCVLAAEGMLVVSPRLQRDIDTLQPLAEEDIALLRGLSICAADRIVAVSQERQRVKDETESQFLLPHCGVLDEFLFALSRREEYKHLRRHRNVGTLAY</sequence>
<name>A0A0G4HQS9_9ALVE</name>
<accession>A0A0G4HQS9</accession>
<comment type="function">
    <text evidence="1">Catalyzes the hydrolysis of queuosine 5'-phosphate, releasing the nucleobase queuine (q). Is required for salvage of queuine from exogenous queuosine (Q) that is imported and then converted to queuosine 5'-phosphate intracellularly.</text>
</comment>
<dbReference type="AlphaFoldDB" id="A0A0G4HQS9"/>
<dbReference type="EC" id="3.2.2.-" evidence="1"/>
<organism evidence="2">
    <name type="scientific">Chromera velia CCMP2878</name>
    <dbReference type="NCBI Taxonomy" id="1169474"/>
    <lineage>
        <taxon>Eukaryota</taxon>
        <taxon>Sar</taxon>
        <taxon>Alveolata</taxon>
        <taxon>Colpodellida</taxon>
        <taxon>Chromeraceae</taxon>
        <taxon>Chromera</taxon>
    </lineage>
</organism>
<dbReference type="GO" id="GO:0016787">
    <property type="term" value="F:hydrolase activity"/>
    <property type="evidence" value="ECO:0007669"/>
    <property type="project" value="UniProtKB-KW"/>
</dbReference>
<dbReference type="GO" id="GO:0006400">
    <property type="term" value="P:tRNA modification"/>
    <property type="evidence" value="ECO:0007669"/>
    <property type="project" value="TreeGrafter"/>
</dbReference>
<comment type="catalytic activity">
    <reaction evidence="1">
        <text>queuosine 5'-phosphate + H2O = queuine + D-ribose 5-phosphate</text>
        <dbReference type="Rhea" id="RHEA:75387"/>
        <dbReference type="ChEBI" id="CHEBI:15377"/>
        <dbReference type="ChEBI" id="CHEBI:17433"/>
        <dbReference type="ChEBI" id="CHEBI:78346"/>
        <dbReference type="ChEBI" id="CHEBI:194371"/>
    </reaction>
    <physiologicalReaction direction="left-to-right" evidence="1">
        <dbReference type="Rhea" id="RHEA:75388"/>
    </physiologicalReaction>
</comment>
<proteinExistence type="inferred from homology"/>
<evidence type="ECO:0000313" key="2">
    <source>
        <dbReference type="EMBL" id="CEM46575.1"/>
    </source>
</evidence>
<keyword evidence="1" id="KW-0378">Hydrolase</keyword>
<dbReference type="PANTHER" id="PTHR21314">
    <property type="entry name" value="QUEUOSINE 5'-PHOSPHATE N-GLYCOSYLASE_HYDROLASE-RELATED"/>
    <property type="match status" value="1"/>
</dbReference>
<protein>
    <recommendedName>
        <fullName evidence="1">Queuosine 5'-phosphate N-glycosylase/hydrolase</fullName>
        <ecNumber evidence="1">3.2.2.-</ecNumber>
    </recommendedName>
    <alternativeName>
        <fullName evidence="1">Queuosine-nucleotide N-glycosylase/hydrolase</fullName>
    </alternativeName>
</protein>
<dbReference type="InterPro" id="IPR019438">
    <property type="entry name" value="Q_salvage"/>
</dbReference>
<comment type="similarity">
    <text evidence="1">Belongs to the QNG1 protein family.</text>
</comment>
<evidence type="ECO:0000256" key="1">
    <source>
        <dbReference type="RuleBase" id="RU365002"/>
    </source>
</evidence>
<reference evidence="2" key="1">
    <citation type="submission" date="2014-11" db="EMBL/GenBank/DDBJ databases">
        <authorList>
            <person name="Otto D Thomas"/>
            <person name="Naeem Raeece"/>
        </authorList>
    </citation>
    <scope>NUCLEOTIDE SEQUENCE</scope>
</reference>
<dbReference type="Pfam" id="PF10343">
    <property type="entry name" value="Q_salvage"/>
    <property type="match status" value="1"/>
</dbReference>